<feature type="transmembrane region" description="Helical" evidence="1">
    <location>
        <begin position="169"/>
        <end position="194"/>
    </location>
</feature>
<feature type="transmembrane region" description="Helical" evidence="1">
    <location>
        <begin position="82"/>
        <end position="102"/>
    </location>
</feature>
<evidence type="ECO:0000313" key="3">
    <source>
        <dbReference type="Proteomes" id="UP000010809"/>
    </source>
</evidence>
<protein>
    <submittedName>
        <fullName evidence="2">ABC-3 protein</fullName>
    </submittedName>
</protein>
<name>L0E2B8_THIND</name>
<keyword evidence="1" id="KW-1133">Transmembrane helix</keyword>
<organism evidence="2 3">
    <name type="scientific">Thioalkalivibrio nitratireducens (strain DSM 14787 / UNIQEM 213 / ALEN2)</name>
    <dbReference type="NCBI Taxonomy" id="1255043"/>
    <lineage>
        <taxon>Bacteria</taxon>
        <taxon>Pseudomonadati</taxon>
        <taxon>Pseudomonadota</taxon>
        <taxon>Gammaproteobacteria</taxon>
        <taxon>Chromatiales</taxon>
        <taxon>Ectothiorhodospiraceae</taxon>
        <taxon>Thioalkalivibrio</taxon>
    </lineage>
</organism>
<sequence length="263" mass="27642">MTGDLWWSVPFAGGLAVTLMLAFAGAGLFLRGSVWQALAVGQWAALGGVIAATVALPVVPVAVALAGAVMIVLHRICDRERWPLALFLAGLALVTLFAANLPQANLAAARWAEGQVYFLDRELLRIIGGVAAASLLLAPLLARIWLFAQATPDVGLRSTHRGVFVVLEAMWWVGVLVLGSAALGLPAALAALLLPAWGAASVVRGLHGFLAGSLLLGAMVFLLAWVSALHFDQPFGPVFVLWALVIAAVPRASVSLVRLRRRT</sequence>
<feature type="transmembrane region" description="Helical" evidence="1">
    <location>
        <begin position="43"/>
        <end position="76"/>
    </location>
</feature>
<dbReference type="PATRIC" id="fig|1255043.3.peg.3192"/>
<proteinExistence type="predicted"/>
<dbReference type="AlphaFoldDB" id="L0E2B8"/>
<dbReference type="RefSeq" id="WP_015259908.1">
    <property type="nucleotide sequence ID" value="NC_019902.2"/>
</dbReference>
<gene>
    <name evidence="2" type="ordered locus">TVNIR_3164</name>
</gene>
<dbReference type="KEGG" id="tni:TVNIR_3164"/>
<dbReference type="eggNOG" id="COG1108">
    <property type="taxonomic scope" value="Bacteria"/>
</dbReference>
<dbReference type="Proteomes" id="UP000010809">
    <property type="component" value="Chromosome"/>
</dbReference>
<keyword evidence="1" id="KW-0472">Membrane</keyword>
<keyword evidence="1" id="KW-0812">Transmembrane</keyword>
<accession>L0E2B8</accession>
<dbReference type="EMBL" id="CP003989">
    <property type="protein sequence ID" value="AGA34801.1"/>
    <property type="molecule type" value="Genomic_DNA"/>
</dbReference>
<keyword evidence="3" id="KW-1185">Reference proteome</keyword>
<evidence type="ECO:0000313" key="2">
    <source>
        <dbReference type="EMBL" id="AGA34801.1"/>
    </source>
</evidence>
<feature type="transmembrane region" description="Helical" evidence="1">
    <location>
        <begin position="123"/>
        <end position="149"/>
    </location>
</feature>
<dbReference type="STRING" id="1255043.TVNIR_3164"/>
<feature type="transmembrane region" description="Helical" evidence="1">
    <location>
        <begin position="6"/>
        <end position="31"/>
    </location>
</feature>
<reference evidence="2" key="1">
    <citation type="submission" date="2015-12" db="EMBL/GenBank/DDBJ databases">
        <authorList>
            <person name="Tikhonova T.V."/>
            <person name="Pavlov A.R."/>
            <person name="Beletsky A.V."/>
            <person name="Mardanov A.V."/>
            <person name="Sorokin D.Y."/>
            <person name="Ravin N.V."/>
            <person name="Popov V.O."/>
        </authorList>
    </citation>
    <scope>NUCLEOTIDE SEQUENCE</scope>
    <source>
        <strain evidence="2">DSM 14787</strain>
    </source>
</reference>
<evidence type="ECO:0000256" key="1">
    <source>
        <dbReference type="SAM" id="Phobius"/>
    </source>
</evidence>
<dbReference type="HOGENOM" id="CLU_1021768_0_0_6"/>
<feature type="transmembrane region" description="Helical" evidence="1">
    <location>
        <begin position="239"/>
        <end position="259"/>
    </location>
</feature>
<feature type="transmembrane region" description="Helical" evidence="1">
    <location>
        <begin position="206"/>
        <end position="227"/>
    </location>
</feature>
<dbReference type="OrthoDB" id="5784660at2"/>